<gene>
    <name evidence="1" type="ORF">SPARVUS_LOCUS8544028</name>
</gene>
<reference evidence="1" key="1">
    <citation type="submission" date="2023-05" db="EMBL/GenBank/DDBJ databases">
        <authorList>
            <person name="Stuckert A."/>
        </authorList>
    </citation>
    <scope>NUCLEOTIDE SEQUENCE</scope>
</reference>
<sequence>MQSALLMRVDVSKVPPHPLPVRATWECAALRPVPTVRRRSLCEVPVHVITDGQSLIT</sequence>
<dbReference type="EMBL" id="CATNWA010014839">
    <property type="protein sequence ID" value="CAI9576532.1"/>
    <property type="molecule type" value="Genomic_DNA"/>
</dbReference>
<comment type="caution">
    <text evidence="1">The sequence shown here is derived from an EMBL/GenBank/DDBJ whole genome shotgun (WGS) entry which is preliminary data.</text>
</comment>
<protein>
    <submittedName>
        <fullName evidence="1">Uncharacterized protein</fullName>
    </submittedName>
</protein>
<name>A0ABN9DYV0_9NEOB</name>
<accession>A0ABN9DYV0</accession>
<keyword evidence="2" id="KW-1185">Reference proteome</keyword>
<dbReference type="Proteomes" id="UP001162483">
    <property type="component" value="Unassembled WGS sequence"/>
</dbReference>
<evidence type="ECO:0000313" key="2">
    <source>
        <dbReference type="Proteomes" id="UP001162483"/>
    </source>
</evidence>
<organism evidence="1 2">
    <name type="scientific">Staurois parvus</name>
    <dbReference type="NCBI Taxonomy" id="386267"/>
    <lineage>
        <taxon>Eukaryota</taxon>
        <taxon>Metazoa</taxon>
        <taxon>Chordata</taxon>
        <taxon>Craniata</taxon>
        <taxon>Vertebrata</taxon>
        <taxon>Euteleostomi</taxon>
        <taxon>Amphibia</taxon>
        <taxon>Batrachia</taxon>
        <taxon>Anura</taxon>
        <taxon>Neobatrachia</taxon>
        <taxon>Ranoidea</taxon>
        <taxon>Ranidae</taxon>
        <taxon>Staurois</taxon>
    </lineage>
</organism>
<evidence type="ECO:0000313" key="1">
    <source>
        <dbReference type="EMBL" id="CAI9576532.1"/>
    </source>
</evidence>
<proteinExistence type="predicted"/>